<dbReference type="SUPFAM" id="SSF47336">
    <property type="entry name" value="ACP-like"/>
    <property type="match status" value="1"/>
</dbReference>
<proteinExistence type="predicted"/>
<dbReference type="AlphaFoldDB" id="D2SUE9"/>
<dbReference type="InterPro" id="IPR036736">
    <property type="entry name" value="ACP-like_sf"/>
</dbReference>
<organism evidence="1">
    <name type="scientific">uncultured bacterium psy1</name>
    <dbReference type="NCBI Taxonomy" id="693111"/>
    <lineage>
        <taxon>Bacteria</taxon>
        <taxon>environmental samples</taxon>
    </lineage>
</organism>
<evidence type="ECO:0000313" key="1">
    <source>
        <dbReference type="EMBL" id="ADA82592.1"/>
    </source>
</evidence>
<dbReference type="Gene3D" id="1.10.1200.10">
    <property type="entry name" value="ACP-like"/>
    <property type="match status" value="1"/>
</dbReference>
<reference evidence="1" key="1">
    <citation type="journal article" date="2009" name="Nat. Chem. Biol.">
        <title>Polyketide assembly lines of uncultivated sponge symbionts from structure-based gene targeting.</title>
        <authorList>
            <person name="Fisch K.M."/>
            <person name="Gurgui C."/>
            <person name="Heycke N."/>
            <person name="van der Sar S.A."/>
            <person name="Anderson S.A."/>
            <person name="Webb V.L."/>
            <person name="Taudien S."/>
            <person name="Platzer M."/>
            <person name="Rubio B.K."/>
            <person name="Robinson S.J."/>
            <person name="Crews P."/>
            <person name="Piel J."/>
        </authorList>
    </citation>
    <scope>NUCLEOTIDE SEQUENCE</scope>
</reference>
<dbReference type="EMBL" id="FJ823461">
    <property type="protein sequence ID" value="ADA82592.1"/>
    <property type="molecule type" value="Genomic_DNA"/>
</dbReference>
<protein>
    <submittedName>
        <fullName evidence="1">Acylcarrierprotein</fullName>
    </submittedName>
</protein>
<name>D2SUE9_9BACT</name>
<accession>D2SUE9</accession>
<sequence>MTKTKEEIFELLKSNLLEIVPEINPDQVQPVISMKDLGANSIDRVDVILLTMEALELKFPLNELGGLTNMQALVDDLHGRL</sequence>